<keyword evidence="2 3" id="KW-0040">ANK repeat</keyword>
<dbReference type="OrthoDB" id="341259at2759"/>
<evidence type="ECO:0008006" key="6">
    <source>
        <dbReference type="Google" id="ProtNLM"/>
    </source>
</evidence>
<evidence type="ECO:0000256" key="2">
    <source>
        <dbReference type="ARBA" id="ARBA00023043"/>
    </source>
</evidence>
<dbReference type="SUPFAM" id="SSF48403">
    <property type="entry name" value="Ankyrin repeat"/>
    <property type="match status" value="1"/>
</dbReference>
<dbReference type="STRING" id="1213857.A0A484FEA8"/>
<dbReference type="SMART" id="SM00248">
    <property type="entry name" value="ANK"/>
    <property type="match status" value="4"/>
</dbReference>
<dbReference type="InterPro" id="IPR036770">
    <property type="entry name" value="Ankyrin_rpt-contain_sf"/>
</dbReference>
<sequence length="405" mass="45756">MSFLRFPPNSLHVILAIFEKLVEDEDFPRGGYSHKETIELNDDAWPSLEAFHGFDGVRDAVRLGATCKFLHHVLSPTVYAHDSRYNFSSALLLSTKRGDLGGVIKAVAHGADVNTNDRTMSDISDDRDEEEPGSVYFTRSPIFSTLTALHWACLHANEQIVSHLLRSGADVDHRADLGYYHNLEMDDRDGSSWWEDGRLNYSHPQRVMFCVTRGEYCHITNSDRWRREALRPKPISLGANPLFFALKGSTSEEWRCKWASRCWGASNFDLEADYETGCRLPIVKALVRAGSSLITRERGLIHALHQACLYREIEIARFLIEDLGVDPDVQDAKGKTPLHYLDERAYYHSLPPRTKEMTELFIEKGVDASLTGFPNLRKLFSPQDSSADEVEAVAPGHDDGFWPSG</sequence>
<dbReference type="PROSITE" id="PS50088">
    <property type="entry name" value="ANK_REPEAT"/>
    <property type="match status" value="1"/>
</dbReference>
<dbReference type="InterPro" id="IPR002110">
    <property type="entry name" value="Ankyrin_rpt"/>
</dbReference>
<dbReference type="Pfam" id="PF00023">
    <property type="entry name" value="Ank"/>
    <property type="match status" value="1"/>
</dbReference>
<dbReference type="AlphaFoldDB" id="A0A484FEA8"/>
<feature type="repeat" description="ANK" evidence="3">
    <location>
        <begin position="144"/>
        <end position="176"/>
    </location>
</feature>
<evidence type="ECO:0000256" key="1">
    <source>
        <dbReference type="ARBA" id="ARBA00022737"/>
    </source>
</evidence>
<dbReference type="PANTHER" id="PTHR24126">
    <property type="entry name" value="ANKYRIN REPEAT, PH AND SEC7 DOMAIN CONTAINING PROTEIN SECG-RELATED"/>
    <property type="match status" value="1"/>
</dbReference>
<gene>
    <name evidence="4" type="ORF">Cob_v010870</name>
</gene>
<dbReference type="Pfam" id="PF13857">
    <property type="entry name" value="Ank_5"/>
    <property type="match status" value="1"/>
</dbReference>
<dbReference type="PANTHER" id="PTHR24126:SF14">
    <property type="entry name" value="ANK_REP_REGION DOMAIN-CONTAINING PROTEIN"/>
    <property type="match status" value="1"/>
</dbReference>
<name>A0A484FEA8_COLOR</name>
<keyword evidence="5" id="KW-1185">Reference proteome</keyword>
<keyword evidence="1" id="KW-0677">Repeat</keyword>
<comment type="caution">
    <text evidence="4">The sequence shown here is derived from an EMBL/GenBank/DDBJ whole genome shotgun (WGS) entry which is preliminary data.</text>
</comment>
<evidence type="ECO:0000313" key="5">
    <source>
        <dbReference type="Proteomes" id="UP000014480"/>
    </source>
</evidence>
<dbReference type="Gene3D" id="1.25.40.20">
    <property type="entry name" value="Ankyrin repeat-containing domain"/>
    <property type="match status" value="2"/>
</dbReference>
<proteinExistence type="predicted"/>
<reference evidence="5" key="2">
    <citation type="journal article" date="2019" name="Mol. Plant Microbe Interact.">
        <title>Genome sequence resources for four phytopathogenic fungi from the Colletotrichum orbiculare species complex.</title>
        <authorList>
            <person name="Gan P."/>
            <person name="Tsushima A."/>
            <person name="Narusaka M."/>
            <person name="Narusaka Y."/>
            <person name="Takano Y."/>
            <person name="Kubo Y."/>
            <person name="Shirasu K."/>
        </authorList>
    </citation>
    <scope>GENOME REANNOTATION</scope>
    <source>
        <strain evidence="5">104-T / ATCC 96160 / CBS 514.97 / LARS 414 / MAFF 240422</strain>
    </source>
</reference>
<dbReference type="Proteomes" id="UP000014480">
    <property type="component" value="Unassembled WGS sequence"/>
</dbReference>
<evidence type="ECO:0000256" key="3">
    <source>
        <dbReference type="PROSITE-ProRule" id="PRU00023"/>
    </source>
</evidence>
<reference evidence="5" key="1">
    <citation type="journal article" date="2013" name="New Phytol.">
        <title>Comparative genomic and transcriptomic analyses reveal the hemibiotrophic stage shift of Colletotrichum fungi.</title>
        <authorList>
            <person name="Gan P."/>
            <person name="Ikeda K."/>
            <person name="Irieda H."/>
            <person name="Narusaka M."/>
            <person name="O'Connell R.J."/>
            <person name="Narusaka Y."/>
            <person name="Takano Y."/>
            <person name="Kubo Y."/>
            <person name="Shirasu K."/>
        </authorList>
    </citation>
    <scope>NUCLEOTIDE SEQUENCE [LARGE SCALE GENOMIC DNA]</scope>
    <source>
        <strain evidence="5">104-T / ATCC 96160 / CBS 514.97 / LARS 414 / MAFF 240422</strain>
    </source>
</reference>
<dbReference type="EMBL" id="AMCV02000036">
    <property type="protein sequence ID" value="TDZ16178.1"/>
    <property type="molecule type" value="Genomic_DNA"/>
</dbReference>
<protein>
    <recommendedName>
        <fullName evidence="6">Ankyrin repeat protein</fullName>
    </recommendedName>
</protein>
<accession>A0A484FEA8</accession>
<dbReference type="PROSITE" id="PS50297">
    <property type="entry name" value="ANK_REP_REGION"/>
    <property type="match status" value="1"/>
</dbReference>
<evidence type="ECO:0000313" key="4">
    <source>
        <dbReference type="EMBL" id="TDZ16178.1"/>
    </source>
</evidence>
<organism evidence="4 5">
    <name type="scientific">Colletotrichum orbiculare (strain 104-T / ATCC 96160 / CBS 514.97 / LARS 414 / MAFF 240422)</name>
    <name type="common">Cucumber anthracnose fungus</name>
    <name type="synonym">Colletotrichum lagenarium</name>
    <dbReference type="NCBI Taxonomy" id="1213857"/>
    <lineage>
        <taxon>Eukaryota</taxon>
        <taxon>Fungi</taxon>
        <taxon>Dikarya</taxon>
        <taxon>Ascomycota</taxon>
        <taxon>Pezizomycotina</taxon>
        <taxon>Sordariomycetes</taxon>
        <taxon>Hypocreomycetidae</taxon>
        <taxon>Glomerellales</taxon>
        <taxon>Glomerellaceae</taxon>
        <taxon>Colletotrichum</taxon>
        <taxon>Colletotrichum orbiculare species complex</taxon>
    </lineage>
</organism>